<keyword evidence="1" id="KW-0472">Membrane</keyword>
<dbReference type="Proteomes" id="UP000295058">
    <property type="component" value="Unassembled WGS sequence"/>
</dbReference>
<comment type="caution">
    <text evidence="2">The sequence shown here is derived from an EMBL/GenBank/DDBJ whole genome shotgun (WGS) entry which is preliminary data.</text>
</comment>
<name>A0A235CL25_9GAMM</name>
<dbReference type="EMBL" id="SODO01000001">
    <property type="protein sequence ID" value="TDW62569.1"/>
    <property type="molecule type" value="Genomic_DNA"/>
</dbReference>
<keyword evidence="1" id="KW-0812">Transmembrane</keyword>
<reference evidence="3 5" key="2">
    <citation type="submission" date="2019-03" db="EMBL/GenBank/DDBJ databases">
        <title>Genomic Encyclopedia of Archaeal and Bacterial Type Strains, Phase II (KMG-II): from individual species to whole genera.</title>
        <authorList>
            <person name="Goeker M."/>
        </authorList>
    </citation>
    <scope>NUCLEOTIDE SEQUENCE [LARGE SCALE GENOMIC DNA]</scope>
    <source>
        <strain evidence="3 5">DSM 15594</strain>
    </source>
</reference>
<feature type="transmembrane region" description="Helical" evidence="1">
    <location>
        <begin position="37"/>
        <end position="58"/>
    </location>
</feature>
<dbReference type="OrthoDB" id="5296797at2"/>
<evidence type="ECO:0000313" key="3">
    <source>
        <dbReference type="EMBL" id="TDW62569.1"/>
    </source>
</evidence>
<accession>A0A235CL25</accession>
<sequence length="64" mass="7034">MSEPSNNQQVTVVNIKMPFISMVIFMVKFAIASIPAFLILSVIFGLLAMVFGGIFHGMGMMDSY</sequence>
<feature type="transmembrane region" description="Helical" evidence="1">
    <location>
        <begin position="12"/>
        <end position="31"/>
    </location>
</feature>
<keyword evidence="1" id="KW-1133">Transmembrane helix</keyword>
<evidence type="ECO:0000313" key="4">
    <source>
        <dbReference type="Proteomes" id="UP000243640"/>
    </source>
</evidence>
<organism evidence="2 4">
    <name type="scientific">Oceanimonas baumannii</name>
    <dbReference type="NCBI Taxonomy" id="129578"/>
    <lineage>
        <taxon>Bacteria</taxon>
        <taxon>Pseudomonadati</taxon>
        <taxon>Pseudomonadota</taxon>
        <taxon>Gammaproteobacteria</taxon>
        <taxon>Aeromonadales</taxon>
        <taxon>Aeromonadaceae</taxon>
        <taxon>Oceanimonas</taxon>
    </lineage>
</organism>
<dbReference type="Proteomes" id="UP000243640">
    <property type="component" value="Unassembled WGS sequence"/>
</dbReference>
<dbReference type="EMBL" id="NQJF01000004">
    <property type="protein sequence ID" value="OYD25146.1"/>
    <property type="molecule type" value="Genomic_DNA"/>
</dbReference>
<evidence type="ECO:0000313" key="5">
    <source>
        <dbReference type="Proteomes" id="UP000295058"/>
    </source>
</evidence>
<keyword evidence="5" id="KW-1185">Reference proteome</keyword>
<reference evidence="2 4" key="1">
    <citation type="submission" date="2017-08" db="EMBL/GenBank/DDBJ databases">
        <title>Draft Genome Sequence of the Marine Bacterium Oceanimonas baumannii ATCC 700832.</title>
        <authorList>
            <person name="Mcclelland W.D."/>
            <person name="Brennan M.A."/>
            <person name="Trachtenberg A.M."/>
            <person name="Maclea K.S."/>
        </authorList>
    </citation>
    <scope>NUCLEOTIDE SEQUENCE [LARGE SCALE GENOMIC DNA]</scope>
    <source>
        <strain evidence="2 4">ATCC 700832</strain>
    </source>
</reference>
<gene>
    <name evidence="2" type="ORF">B6S09_05530</name>
    <name evidence="3" type="ORF">LY04_00643</name>
</gene>
<protein>
    <submittedName>
        <fullName evidence="2">Uncharacterized protein</fullName>
    </submittedName>
</protein>
<evidence type="ECO:0000313" key="2">
    <source>
        <dbReference type="EMBL" id="OYD25146.1"/>
    </source>
</evidence>
<proteinExistence type="predicted"/>
<dbReference type="RefSeq" id="WP_094277514.1">
    <property type="nucleotide sequence ID" value="NZ_JAJGNK010000005.1"/>
</dbReference>
<dbReference type="AlphaFoldDB" id="A0A235CL25"/>
<evidence type="ECO:0000256" key="1">
    <source>
        <dbReference type="SAM" id="Phobius"/>
    </source>
</evidence>